<feature type="compositionally biased region" description="Basic residues" evidence="1">
    <location>
        <begin position="130"/>
        <end position="141"/>
    </location>
</feature>
<feature type="compositionally biased region" description="Low complexity" evidence="1">
    <location>
        <begin position="194"/>
        <end position="224"/>
    </location>
</feature>
<dbReference type="Pfam" id="PF00169">
    <property type="entry name" value="PH"/>
    <property type="match status" value="1"/>
</dbReference>
<dbReference type="EMBL" id="AAFI02000005">
    <property type="protein sequence ID" value="EAL71940.1"/>
    <property type="molecule type" value="Genomic_DNA"/>
</dbReference>
<feature type="region of interest" description="Disordered" evidence="1">
    <location>
        <begin position="648"/>
        <end position="668"/>
    </location>
</feature>
<dbReference type="PANTHER" id="PTHR34586">
    <property type="entry name" value="SPERACT/SCAVENGER RECEPTOR DOMAIN-CONTAINING PROTEIN"/>
    <property type="match status" value="1"/>
</dbReference>
<dbReference type="PaxDb" id="44689-DDB0191508"/>
<organism evidence="3 4">
    <name type="scientific">Dictyostelium discoideum</name>
    <name type="common">Social amoeba</name>
    <dbReference type="NCBI Taxonomy" id="44689"/>
    <lineage>
        <taxon>Eukaryota</taxon>
        <taxon>Amoebozoa</taxon>
        <taxon>Evosea</taxon>
        <taxon>Eumycetozoa</taxon>
        <taxon>Dictyostelia</taxon>
        <taxon>Dictyosteliales</taxon>
        <taxon>Dictyosteliaceae</taxon>
        <taxon>Dictyostelium</taxon>
    </lineage>
</organism>
<dbReference type="PROSITE" id="PS50003">
    <property type="entry name" value="PH_DOMAIN"/>
    <property type="match status" value="1"/>
</dbReference>
<feature type="compositionally biased region" description="Low complexity" evidence="1">
    <location>
        <begin position="81"/>
        <end position="121"/>
    </location>
</feature>
<dbReference type="SUPFAM" id="SSF50729">
    <property type="entry name" value="PH domain-like"/>
    <property type="match status" value="1"/>
</dbReference>
<dbReference type="AlphaFoldDB" id="Q55DI4"/>
<dbReference type="dictyBase" id="DDB_G0269180">
    <property type="gene designation" value="rcdP"/>
</dbReference>
<dbReference type="OMA" id="TNQSCIN"/>
<dbReference type="Gene3D" id="2.30.29.30">
    <property type="entry name" value="Pleckstrin-homology domain (PH domain)/Phosphotyrosine-binding domain (PTB)"/>
    <property type="match status" value="1"/>
</dbReference>
<evidence type="ECO:0000313" key="3">
    <source>
        <dbReference type="EMBL" id="EAL71940.1"/>
    </source>
</evidence>
<dbReference type="InParanoid" id="Q55DI4"/>
<protein>
    <submittedName>
        <fullName evidence="3">Random cDNA clone veg114</fullName>
    </submittedName>
</protein>
<dbReference type="STRING" id="44689.Q55DI4"/>
<feature type="compositionally biased region" description="Polar residues" evidence="1">
    <location>
        <begin position="1"/>
        <end position="11"/>
    </location>
</feature>
<dbReference type="SMART" id="SM00233">
    <property type="entry name" value="PH"/>
    <property type="match status" value="1"/>
</dbReference>
<dbReference type="InterPro" id="IPR001849">
    <property type="entry name" value="PH_domain"/>
</dbReference>
<accession>Q55DI4</accession>
<dbReference type="KEGG" id="ddi:DDB_G0269180"/>
<dbReference type="VEuPathDB" id="AmoebaDB:DDB_G0269180"/>
<dbReference type="CDD" id="cd00821">
    <property type="entry name" value="PH"/>
    <property type="match status" value="1"/>
</dbReference>
<dbReference type="FunCoup" id="Q55DI4">
    <property type="interactions" value="744"/>
</dbReference>
<feature type="compositionally biased region" description="Low complexity" evidence="1">
    <location>
        <begin position="171"/>
        <end position="180"/>
    </location>
</feature>
<dbReference type="RefSeq" id="XP_646147.1">
    <property type="nucleotide sequence ID" value="XM_641055.1"/>
</dbReference>
<keyword evidence="4" id="KW-1185">Reference proteome</keyword>
<name>Q55DI4_DICDI</name>
<reference evidence="3 4" key="1">
    <citation type="journal article" date="2005" name="Nature">
        <title>The genome of the social amoeba Dictyostelium discoideum.</title>
        <authorList>
            <consortium name="The Dictyostelium discoideum Sequencing Consortium"/>
            <person name="Eichinger L."/>
            <person name="Pachebat J.A."/>
            <person name="Glockner G."/>
            <person name="Rajandream M.A."/>
            <person name="Sucgang R."/>
            <person name="Berriman M."/>
            <person name="Song J."/>
            <person name="Olsen R."/>
            <person name="Szafranski K."/>
            <person name="Xu Q."/>
            <person name="Tunggal B."/>
            <person name="Kummerfeld S."/>
            <person name="Madera M."/>
            <person name="Konfortov B.A."/>
            <person name="Rivero F."/>
            <person name="Bankier A.T."/>
            <person name="Lehmann R."/>
            <person name="Hamlin N."/>
            <person name="Davies R."/>
            <person name="Gaudet P."/>
            <person name="Fey P."/>
            <person name="Pilcher K."/>
            <person name="Chen G."/>
            <person name="Saunders D."/>
            <person name="Sodergren E."/>
            <person name="Davis P."/>
            <person name="Kerhornou A."/>
            <person name="Nie X."/>
            <person name="Hall N."/>
            <person name="Anjard C."/>
            <person name="Hemphill L."/>
            <person name="Bason N."/>
            <person name="Farbrother P."/>
            <person name="Desany B."/>
            <person name="Just E."/>
            <person name="Morio T."/>
            <person name="Rost R."/>
            <person name="Churcher C."/>
            <person name="Cooper J."/>
            <person name="Haydock S."/>
            <person name="van Driessche N."/>
            <person name="Cronin A."/>
            <person name="Goodhead I."/>
            <person name="Muzny D."/>
            <person name="Mourier T."/>
            <person name="Pain A."/>
            <person name="Lu M."/>
            <person name="Harper D."/>
            <person name="Lindsay R."/>
            <person name="Hauser H."/>
            <person name="James K."/>
            <person name="Quiles M."/>
            <person name="Madan Babu M."/>
            <person name="Saito T."/>
            <person name="Buchrieser C."/>
            <person name="Wardroper A."/>
            <person name="Felder M."/>
            <person name="Thangavelu M."/>
            <person name="Johnson D."/>
            <person name="Knights A."/>
            <person name="Loulseged H."/>
            <person name="Mungall K."/>
            <person name="Oliver K."/>
            <person name="Price C."/>
            <person name="Quail M.A."/>
            <person name="Urushihara H."/>
            <person name="Hernandez J."/>
            <person name="Rabbinowitsch E."/>
            <person name="Steffen D."/>
            <person name="Sanders M."/>
            <person name="Ma J."/>
            <person name="Kohara Y."/>
            <person name="Sharp S."/>
            <person name="Simmonds M."/>
            <person name="Spiegler S."/>
            <person name="Tivey A."/>
            <person name="Sugano S."/>
            <person name="White B."/>
            <person name="Walker D."/>
            <person name="Woodward J."/>
            <person name="Winckler T."/>
            <person name="Tanaka Y."/>
            <person name="Shaulsky G."/>
            <person name="Schleicher M."/>
            <person name="Weinstock G."/>
            <person name="Rosenthal A."/>
            <person name="Cox E.C."/>
            <person name="Chisholm R.L."/>
            <person name="Gibbs R."/>
            <person name="Loomis W.F."/>
            <person name="Platzer M."/>
            <person name="Kay R.R."/>
            <person name="Williams J."/>
            <person name="Dear P.H."/>
            <person name="Noegel A.A."/>
            <person name="Barrell B."/>
            <person name="Kuspa A."/>
        </authorList>
    </citation>
    <scope>NUCLEOTIDE SEQUENCE [LARGE SCALE GENOMIC DNA]</scope>
    <source>
        <strain evidence="3 4">AX4</strain>
    </source>
</reference>
<gene>
    <name evidence="3" type="primary">rcdP</name>
    <name evidence="3" type="ORF">DDB_G0269180</name>
</gene>
<proteinExistence type="predicted"/>
<dbReference type="Proteomes" id="UP000002195">
    <property type="component" value="Unassembled WGS sequence"/>
</dbReference>
<feature type="region of interest" description="Disordered" evidence="1">
    <location>
        <begin position="370"/>
        <end position="397"/>
    </location>
</feature>
<comment type="caution">
    <text evidence="3">The sequence shown here is derived from an EMBL/GenBank/DDBJ whole genome shotgun (WGS) entry which is preliminary data.</text>
</comment>
<feature type="region of interest" description="Disordered" evidence="1">
    <location>
        <begin position="79"/>
        <end position="142"/>
    </location>
</feature>
<feature type="region of interest" description="Disordered" evidence="1">
    <location>
        <begin position="170"/>
        <end position="249"/>
    </location>
</feature>
<dbReference type="eggNOG" id="ENOG502RDME">
    <property type="taxonomic scope" value="Eukaryota"/>
</dbReference>
<dbReference type="PANTHER" id="PTHR34586:SF8">
    <property type="entry name" value="NUCLEASE-RELATED"/>
    <property type="match status" value="1"/>
</dbReference>
<dbReference type="GeneID" id="8617098"/>
<sequence>MSTASPLNNKNDMSKLSRDGLKKRKNLDGAKESSSPLSKLRSATLRSGIIGGKSEKSKGIQFDLGGKSTTNALSLHSSVPSNQSYISSPLSSPLNNNNNNKYFSNNNSNNNNQLSFSSNSITNTPNSKDKTKHNTLHRKSMRASMQLKIDEVMKIYAPLSGSEYLTKGCLNNNNNNNNNNSDKENEPSSPSHANVLLNSPPSSPSLTTKSSSSSSTSLSPVLNKLVLSPGGNQSPTTNKVKSRKSIQNERMSQIRKQVIENAEFILGRLGEYQRSVLSLPDILNPQSSGDIINSEFGYLITNTKIITKILSPLDSISSSETDSKIITNNPLSPTPINRNINNIDSILSPSPSFSSLSSLTSSSVQINQQLQQQQQQIVNSNSNSNSNTSISTLNSPTLSSLSNTSSPLFSNAYSNLNQQQNVHGVNKNNQVFNSLTEMDIVAQSISIIAKKLLGIEIEIKKSNITEKRASILASFIRATRQFIETGIVPEVDIPSELVNSLFLVPSAENITQIYKPEEDDYLYKSGMLIKKGKKGPLVVWKEQWLTLSPEKLSIHSSKSKKLKKEISLNSIISITPVTKYEYKHCWMVKIVGGQKFIFRGSNEKESALWMLAIDGLPRKNFDTNQSCINLYIKENLLETIGIASGGGGGSGSGGGATSSSSNSVVNNRENKRKSMAGGIIRSSHGEEWTYRPDGTLFNTDFLDTSIKPKEIKYNWNGQFLMPASDTTRNLGHGKWNGVWLAWYNPNSNEPFLKYIWDQTNNEYLNQNTKLSFKWSSQRGSLVSKIGNGEWLVEGRVPETVIMFVQCLRYIRHKELGFD</sequence>
<dbReference type="GlyGen" id="Q55DI4">
    <property type="glycosylation" value="1 site"/>
</dbReference>
<feature type="compositionally biased region" description="Basic and acidic residues" evidence="1">
    <location>
        <begin position="12"/>
        <end position="31"/>
    </location>
</feature>
<feature type="domain" description="PH" evidence="2">
    <location>
        <begin position="521"/>
        <end position="618"/>
    </location>
</feature>
<dbReference type="InterPro" id="IPR053097">
    <property type="entry name" value="Prespore_vesicle_assoc"/>
</dbReference>
<dbReference type="HOGENOM" id="CLU_345602_0_0_1"/>
<evidence type="ECO:0000256" key="1">
    <source>
        <dbReference type="SAM" id="MobiDB-lite"/>
    </source>
</evidence>
<feature type="region of interest" description="Disordered" evidence="1">
    <location>
        <begin position="1"/>
        <end position="41"/>
    </location>
</feature>
<evidence type="ECO:0000313" key="4">
    <source>
        <dbReference type="Proteomes" id="UP000002195"/>
    </source>
</evidence>
<feature type="compositionally biased region" description="Polar residues" evidence="1">
    <location>
        <begin position="230"/>
        <end position="239"/>
    </location>
</feature>
<evidence type="ECO:0000259" key="2">
    <source>
        <dbReference type="PROSITE" id="PS50003"/>
    </source>
</evidence>
<dbReference type="InterPro" id="IPR011993">
    <property type="entry name" value="PH-like_dom_sf"/>
</dbReference>